<evidence type="ECO:0000256" key="9">
    <source>
        <dbReference type="ARBA" id="ARBA00023273"/>
    </source>
</evidence>
<evidence type="ECO:0000256" key="12">
    <source>
        <dbReference type="SAM" id="Coils"/>
    </source>
</evidence>
<evidence type="ECO:0000256" key="3">
    <source>
        <dbReference type="ARBA" id="ARBA00011248"/>
    </source>
</evidence>
<organism evidence="14 15">
    <name type="scientific">Rhizoclosmatium globosum</name>
    <dbReference type="NCBI Taxonomy" id="329046"/>
    <lineage>
        <taxon>Eukaryota</taxon>
        <taxon>Fungi</taxon>
        <taxon>Fungi incertae sedis</taxon>
        <taxon>Chytridiomycota</taxon>
        <taxon>Chytridiomycota incertae sedis</taxon>
        <taxon>Chytridiomycetes</taxon>
        <taxon>Chytridiales</taxon>
        <taxon>Chytriomycetaceae</taxon>
        <taxon>Rhizoclosmatium</taxon>
    </lineage>
</organism>
<sequence>MPPKKGKKEKKEKAPKGAPPGDLDSQEKLNKTSLEIDTLLKELEHETLLNDRLKSASQIQRSRIENLTVELENKQVDRLEITSDMSRQYKSMQSEMTAKINSLEAQVADLKAKLAQSQASSQESTKEYLRIIAIKDEVIEEQNVKMSYMSAEFESMLNETLQKMSRKLDIVSNRWKEQDNMQLSDGNTRKLADFQLNRIIQRQEQ</sequence>
<dbReference type="OrthoDB" id="10264405at2759"/>
<evidence type="ECO:0000256" key="7">
    <source>
        <dbReference type="ARBA" id="ARBA00023069"/>
    </source>
</evidence>
<gene>
    <name evidence="14" type="ORF">BCR33DRAFT_854415</name>
</gene>
<evidence type="ECO:0000256" key="4">
    <source>
        <dbReference type="ARBA" id="ARBA00022490"/>
    </source>
</evidence>
<evidence type="ECO:0000313" key="15">
    <source>
        <dbReference type="Proteomes" id="UP000193642"/>
    </source>
</evidence>
<keyword evidence="6 12" id="KW-0175">Coiled coil</keyword>
<keyword evidence="8" id="KW-0206">Cytoskeleton</keyword>
<dbReference type="PANTHER" id="PTHR28656">
    <property type="entry name" value="COILED-COIL DOMAIN-CONTAINING PROTEIN 153"/>
    <property type="match status" value="1"/>
</dbReference>
<evidence type="ECO:0000256" key="2">
    <source>
        <dbReference type="ARBA" id="ARBA00004611"/>
    </source>
</evidence>
<feature type="coiled-coil region" evidence="12">
    <location>
        <begin position="93"/>
        <end position="120"/>
    </location>
</feature>
<evidence type="ECO:0000256" key="1">
    <source>
        <dbReference type="ARBA" id="ARBA00003029"/>
    </source>
</evidence>
<comment type="subcellular location">
    <subcellularLocation>
        <location evidence="2">Cytoplasm</location>
        <location evidence="2">Cytoskeleton</location>
        <location evidence="2">Flagellum axoneme</location>
    </subcellularLocation>
</comment>
<evidence type="ECO:0000256" key="6">
    <source>
        <dbReference type="ARBA" id="ARBA00023054"/>
    </source>
</evidence>
<comment type="function">
    <text evidence="1">Component of the nexin-dynein regulatory complex (N-DRC), a key regulator of ciliary/flagellar motility which maintains the alignment and integrity of the distal axoneme and regulates microtubule sliding in motile axonemes.</text>
</comment>
<comment type="subunit">
    <text evidence="3">Component of the nexin-dynein regulatory complex (N-DRC).</text>
</comment>
<dbReference type="EMBL" id="MCGO01000047">
    <property type="protein sequence ID" value="ORY37959.1"/>
    <property type="molecule type" value="Genomic_DNA"/>
</dbReference>
<accession>A0A1Y2BT87</accession>
<evidence type="ECO:0000256" key="10">
    <source>
        <dbReference type="ARBA" id="ARBA00044754"/>
    </source>
</evidence>
<dbReference type="AlphaFoldDB" id="A0A1Y2BT87"/>
<protein>
    <recommendedName>
        <fullName evidence="11">Dynein regulatory complex protein 12</fullName>
    </recommendedName>
</protein>
<keyword evidence="15" id="KW-1185">Reference proteome</keyword>
<keyword evidence="9" id="KW-0966">Cell projection</keyword>
<reference evidence="14 15" key="1">
    <citation type="submission" date="2016-07" db="EMBL/GenBank/DDBJ databases">
        <title>Pervasive Adenine N6-methylation of Active Genes in Fungi.</title>
        <authorList>
            <consortium name="DOE Joint Genome Institute"/>
            <person name="Mondo S.J."/>
            <person name="Dannebaum R.O."/>
            <person name="Kuo R.C."/>
            <person name="Labutti K."/>
            <person name="Haridas S."/>
            <person name="Kuo A."/>
            <person name="Salamov A."/>
            <person name="Ahrendt S.R."/>
            <person name="Lipzen A."/>
            <person name="Sullivan W."/>
            <person name="Andreopoulos W.B."/>
            <person name="Clum A."/>
            <person name="Lindquist E."/>
            <person name="Daum C."/>
            <person name="Ramamoorthy G.K."/>
            <person name="Gryganskyi A."/>
            <person name="Culley D."/>
            <person name="Magnuson J.K."/>
            <person name="James T.Y."/>
            <person name="O'Malley M.A."/>
            <person name="Stajich J.E."/>
            <person name="Spatafora J.W."/>
            <person name="Visel A."/>
            <person name="Grigoriev I.V."/>
        </authorList>
    </citation>
    <scope>NUCLEOTIDE SEQUENCE [LARGE SCALE GENOMIC DNA]</scope>
    <source>
        <strain evidence="14 15">JEL800</strain>
    </source>
</reference>
<keyword evidence="5" id="KW-0282">Flagellum</keyword>
<feature type="region of interest" description="Disordered" evidence="13">
    <location>
        <begin position="1"/>
        <end position="30"/>
    </location>
</feature>
<dbReference type="PANTHER" id="PTHR28656:SF1">
    <property type="entry name" value="COILED-COIL DOMAIN-CONTAINING PROTEIN 153"/>
    <property type="match status" value="1"/>
</dbReference>
<comment type="caution">
    <text evidence="14">The sequence shown here is derived from an EMBL/GenBank/DDBJ whole genome shotgun (WGS) entry which is preliminary data.</text>
</comment>
<dbReference type="InterPro" id="IPR033585">
    <property type="entry name" value="DRC12-like"/>
</dbReference>
<keyword evidence="7" id="KW-0969">Cilium</keyword>
<evidence type="ECO:0000256" key="5">
    <source>
        <dbReference type="ARBA" id="ARBA00022846"/>
    </source>
</evidence>
<keyword evidence="4" id="KW-0963">Cytoplasm</keyword>
<proteinExistence type="inferred from homology"/>
<evidence type="ECO:0000256" key="13">
    <source>
        <dbReference type="SAM" id="MobiDB-lite"/>
    </source>
</evidence>
<comment type="similarity">
    <text evidence="10">Belongs to the DRC12 family.</text>
</comment>
<name>A0A1Y2BT87_9FUNG</name>
<evidence type="ECO:0000313" key="14">
    <source>
        <dbReference type="EMBL" id="ORY37959.1"/>
    </source>
</evidence>
<evidence type="ECO:0000256" key="8">
    <source>
        <dbReference type="ARBA" id="ARBA00023212"/>
    </source>
</evidence>
<evidence type="ECO:0000256" key="11">
    <source>
        <dbReference type="ARBA" id="ARBA00044800"/>
    </source>
</evidence>
<dbReference type="Proteomes" id="UP000193642">
    <property type="component" value="Unassembled WGS sequence"/>
</dbReference>